<name>A0A0G1XXQ8_9BACT</name>
<proteinExistence type="predicted"/>
<evidence type="ECO:0000313" key="2">
    <source>
        <dbReference type="Proteomes" id="UP000033865"/>
    </source>
</evidence>
<comment type="caution">
    <text evidence="1">The sequence shown here is derived from an EMBL/GenBank/DDBJ whole genome shotgun (WGS) entry which is preliminary data.</text>
</comment>
<evidence type="ECO:0000313" key="1">
    <source>
        <dbReference type="EMBL" id="KKW35675.1"/>
    </source>
</evidence>
<reference evidence="1 2" key="1">
    <citation type="journal article" date="2015" name="Nature">
        <title>rRNA introns, odd ribosomes, and small enigmatic genomes across a large radiation of phyla.</title>
        <authorList>
            <person name="Brown C.T."/>
            <person name="Hug L.A."/>
            <person name="Thomas B.C."/>
            <person name="Sharon I."/>
            <person name="Castelle C.J."/>
            <person name="Singh A."/>
            <person name="Wilkins M.J."/>
            <person name="Williams K.H."/>
            <person name="Banfield J.F."/>
        </authorList>
    </citation>
    <scope>NUCLEOTIDE SEQUENCE [LARGE SCALE GENOMIC DNA]</scope>
</reference>
<gene>
    <name evidence="1" type="ORF">UY82_C0034G0004</name>
</gene>
<evidence type="ECO:0008006" key="3">
    <source>
        <dbReference type="Google" id="ProtNLM"/>
    </source>
</evidence>
<dbReference type="EMBL" id="LCRN01000034">
    <property type="protein sequence ID" value="KKW35675.1"/>
    <property type="molecule type" value="Genomic_DNA"/>
</dbReference>
<sequence>MLKITRRKNESFEAFFRRFNRRIQLSGRILQAKKVRYRGHDLNATKRKASAIRRIEKATEREYKLKTGQLKEEDFHQAPRRQ</sequence>
<protein>
    <recommendedName>
        <fullName evidence="3">30S ribosomal protein S21</fullName>
    </recommendedName>
</protein>
<dbReference type="Proteomes" id="UP000033865">
    <property type="component" value="Unassembled WGS sequence"/>
</dbReference>
<accession>A0A0G1XXQ8</accession>
<organism evidence="1 2">
    <name type="scientific">Candidatus Uhrbacteria bacterium GW2011_GWC2_53_7</name>
    <dbReference type="NCBI Taxonomy" id="1618986"/>
    <lineage>
        <taxon>Bacteria</taxon>
        <taxon>Candidatus Uhriibacteriota</taxon>
    </lineage>
</organism>
<dbReference type="AlphaFoldDB" id="A0A0G1XXQ8"/>